<accession>A0A1M4TLW2</accession>
<dbReference type="Pfam" id="PF06153">
    <property type="entry name" value="CdAMP_rec"/>
    <property type="match status" value="1"/>
</dbReference>
<dbReference type="PANTHER" id="PTHR38456">
    <property type="entry name" value="CYCLIC DI-AMP RECEPTOR A"/>
    <property type="match status" value="1"/>
</dbReference>
<proteinExistence type="predicted"/>
<dbReference type="Proteomes" id="UP000184035">
    <property type="component" value="Unassembled WGS sequence"/>
</dbReference>
<dbReference type="InterPro" id="IPR010375">
    <property type="entry name" value="CdAMP_rec"/>
</dbReference>
<name>A0A1M4TLW2_9CLOT</name>
<organism evidence="1 2">
    <name type="scientific">Clostridium fallax</name>
    <dbReference type="NCBI Taxonomy" id="1533"/>
    <lineage>
        <taxon>Bacteria</taxon>
        <taxon>Bacillati</taxon>
        <taxon>Bacillota</taxon>
        <taxon>Clostridia</taxon>
        <taxon>Eubacteriales</taxon>
        <taxon>Clostridiaceae</taxon>
        <taxon>Clostridium</taxon>
    </lineage>
</organism>
<keyword evidence="2" id="KW-1185">Reference proteome</keyword>
<dbReference type="InterPro" id="IPR011322">
    <property type="entry name" value="N-reg_PII-like_a/b"/>
</dbReference>
<dbReference type="STRING" id="1533.SAMN05443638_10312"/>
<evidence type="ECO:0000313" key="2">
    <source>
        <dbReference type="Proteomes" id="UP000184035"/>
    </source>
</evidence>
<dbReference type="AlphaFoldDB" id="A0A1M4TLW2"/>
<evidence type="ECO:0000313" key="1">
    <source>
        <dbReference type="EMBL" id="SHE45450.1"/>
    </source>
</evidence>
<reference evidence="1 2" key="1">
    <citation type="submission" date="2016-11" db="EMBL/GenBank/DDBJ databases">
        <authorList>
            <person name="Jaros S."/>
            <person name="Januszkiewicz K."/>
            <person name="Wedrychowicz H."/>
        </authorList>
    </citation>
    <scope>NUCLEOTIDE SEQUENCE [LARGE SCALE GENOMIC DNA]</scope>
    <source>
        <strain evidence="1 2">DSM 2631</strain>
    </source>
</reference>
<dbReference type="SUPFAM" id="SSF54913">
    <property type="entry name" value="GlnB-like"/>
    <property type="match status" value="1"/>
</dbReference>
<dbReference type="InterPro" id="IPR015867">
    <property type="entry name" value="N-reg_PII/ATP_PRibTrfase_C"/>
</dbReference>
<dbReference type="EMBL" id="FQVM01000003">
    <property type="protein sequence ID" value="SHE45450.1"/>
    <property type="molecule type" value="Genomic_DNA"/>
</dbReference>
<dbReference type="PANTHER" id="PTHR38456:SF1">
    <property type="entry name" value="CYCLIC DI-AMP RECEPTOR A"/>
    <property type="match status" value="1"/>
</dbReference>
<protein>
    <submittedName>
        <fullName evidence="1">Uncharacterized protein YaaQ</fullName>
    </submittedName>
</protein>
<sequence>MKGCVFMKLIIAIVQDDDALDLVETITDEGFRVTKLATTGGFLKSGNTTLLIGVEEHKVDKIINIIDDVCKTRKQIVTSPSPMSGTTGVYIPYPVEVEVGGATVFVVDVDNFIKI</sequence>
<gene>
    <name evidence="1" type="ORF">SAMN05443638_10312</name>
</gene>
<dbReference type="Gene3D" id="3.30.70.120">
    <property type="match status" value="1"/>
</dbReference>